<gene>
    <name evidence="5" type="ORF">CRI78_21170</name>
</gene>
<dbReference type="GO" id="GO:0005524">
    <property type="term" value="F:ATP binding"/>
    <property type="evidence" value="ECO:0007669"/>
    <property type="project" value="UniProtKB-KW"/>
</dbReference>
<dbReference type="Pfam" id="PF00005">
    <property type="entry name" value="ABC_tran"/>
    <property type="match status" value="2"/>
</dbReference>
<dbReference type="SMART" id="SM00382">
    <property type="entry name" value="AAA"/>
    <property type="match status" value="2"/>
</dbReference>
<comment type="caution">
    <text evidence="5">The sequence shown here is derived from an EMBL/GenBank/DDBJ whole genome shotgun (WGS) entry which is preliminary data.</text>
</comment>
<dbReference type="SUPFAM" id="SSF52540">
    <property type="entry name" value="P-loop containing nucleoside triphosphate hydrolases"/>
    <property type="match status" value="2"/>
</dbReference>
<keyword evidence="1" id="KW-0813">Transport</keyword>
<dbReference type="PROSITE" id="PS00211">
    <property type="entry name" value="ABC_TRANSPORTER_1"/>
    <property type="match status" value="1"/>
</dbReference>
<dbReference type="PANTHER" id="PTHR43776">
    <property type="entry name" value="TRANSPORT ATP-BINDING PROTEIN"/>
    <property type="match status" value="1"/>
</dbReference>
<proteinExistence type="predicted"/>
<dbReference type="InterPro" id="IPR003439">
    <property type="entry name" value="ABC_transporter-like_ATP-bd"/>
</dbReference>
<dbReference type="PROSITE" id="PS50893">
    <property type="entry name" value="ABC_TRANSPORTER_2"/>
    <property type="match status" value="2"/>
</dbReference>
<dbReference type="InterPro" id="IPR050319">
    <property type="entry name" value="ABC_transp_ATP-bind"/>
</dbReference>
<protein>
    <submittedName>
        <fullName evidence="5">ABC transporter ATP-binding protein</fullName>
    </submittedName>
</protein>
<dbReference type="Proteomes" id="UP000220340">
    <property type="component" value="Unassembled WGS sequence"/>
</dbReference>
<evidence type="ECO:0000256" key="2">
    <source>
        <dbReference type="ARBA" id="ARBA00022741"/>
    </source>
</evidence>
<dbReference type="OrthoDB" id="8036461at2"/>
<evidence type="ECO:0000259" key="4">
    <source>
        <dbReference type="PROSITE" id="PS50893"/>
    </source>
</evidence>
<keyword evidence="6" id="KW-1185">Reference proteome</keyword>
<feature type="domain" description="ABC transporter" evidence="4">
    <location>
        <begin position="312"/>
        <end position="550"/>
    </location>
</feature>
<keyword evidence="2" id="KW-0547">Nucleotide-binding</keyword>
<accession>A0A2A7NPN2</accession>
<sequence length="556" mass="59895">MVTTVLPSGINTAPDEHAGDVLVDVKGLSVSFDTVRAADGAHLQVVKDVDLRIRRGRVLAIVGESGSGKSVTARALIGLAGDGSRIEADTFDLLGTDARGFEERDWRSVRGGQIGFVLQDALTSLDPLRTVQAEVAEAMRIPRGQRVAAVEELLASVGIPDPPYRRRNYPHQLSGGLRQRALIASALSGRPDVLVADEPTTALDVTVQARILGLLRTLADDGRGVLLISHDLAVVSRVADDVLVMHHGRIVEQGSVDEVIHNPKHDYTRRLVAAVPGRDTRGRRLSGSAGTEPEQVVPQTFTVSDEVVASVVEVGKFYRLGRGKEFAAAEDVNLTIHRGEVVGLVGESGSGKSTVARIVTGLLAPDTGHVEIDGRKWTGNRRHVPPRLGIVQLVAQDSVGSFDPRYTVREIINETVALRHSGDERTGRIQELLDLVHLPAGVIDRHPRSLSGGQRQRVSIARALGSDPELLVCDEAVSALDVSIQAQILDLLLEIRAVRNTALLFISHDIGVVHHVADRVLVMHRGRVVEEGTADEVFDTPQDPYTQALLQAVPTL</sequence>
<evidence type="ECO:0000313" key="5">
    <source>
        <dbReference type="EMBL" id="PEG52559.1"/>
    </source>
</evidence>
<dbReference type="Gene3D" id="3.40.50.300">
    <property type="entry name" value="P-loop containing nucleotide triphosphate hydrolases"/>
    <property type="match status" value="2"/>
</dbReference>
<dbReference type="InterPro" id="IPR013563">
    <property type="entry name" value="Oligopep_ABC_C"/>
</dbReference>
<keyword evidence="3 5" id="KW-0067">ATP-binding</keyword>
<dbReference type="InterPro" id="IPR027417">
    <property type="entry name" value="P-loop_NTPase"/>
</dbReference>
<dbReference type="InterPro" id="IPR017871">
    <property type="entry name" value="ABC_transporter-like_CS"/>
</dbReference>
<feature type="domain" description="ABC transporter" evidence="4">
    <location>
        <begin position="30"/>
        <end position="272"/>
    </location>
</feature>
<dbReference type="InterPro" id="IPR003593">
    <property type="entry name" value="AAA+_ATPase"/>
</dbReference>
<reference evidence="5 6" key="1">
    <citation type="submission" date="2017-10" db="EMBL/GenBank/DDBJ databases">
        <title>The new phylogeny of genus Mycobacterium.</title>
        <authorList>
            <person name="Tortoli E."/>
            <person name="Trovato A."/>
            <person name="Cirillo D.M."/>
        </authorList>
    </citation>
    <scope>NUCLEOTIDE SEQUENCE [LARGE SCALE GENOMIC DNA]</scope>
    <source>
        <strain evidence="5 6">IP141170001</strain>
    </source>
</reference>
<evidence type="ECO:0000256" key="3">
    <source>
        <dbReference type="ARBA" id="ARBA00022840"/>
    </source>
</evidence>
<evidence type="ECO:0000313" key="6">
    <source>
        <dbReference type="Proteomes" id="UP000220340"/>
    </source>
</evidence>
<dbReference type="Pfam" id="PF08352">
    <property type="entry name" value="oligo_HPY"/>
    <property type="match status" value="2"/>
</dbReference>
<dbReference type="GO" id="GO:0016887">
    <property type="term" value="F:ATP hydrolysis activity"/>
    <property type="evidence" value="ECO:0007669"/>
    <property type="project" value="InterPro"/>
</dbReference>
<organism evidence="5 6">
    <name type="scientific">Mycolicibacterium diernhoferi</name>
    <dbReference type="NCBI Taxonomy" id="1801"/>
    <lineage>
        <taxon>Bacteria</taxon>
        <taxon>Bacillati</taxon>
        <taxon>Actinomycetota</taxon>
        <taxon>Actinomycetes</taxon>
        <taxon>Mycobacteriales</taxon>
        <taxon>Mycobacteriaceae</taxon>
        <taxon>Mycolicibacterium</taxon>
    </lineage>
</organism>
<dbReference type="GO" id="GO:0055085">
    <property type="term" value="P:transmembrane transport"/>
    <property type="evidence" value="ECO:0007669"/>
    <property type="project" value="UniProtKB-ARBA"/>
</dbReference>
<dbReference type="GO" id="GO:0015833">
    <property type="term" value="P:peptide transport"/>
    <property type="evidence" value="ECO:0007669"/>
    <property type="project" value="InterPro"/>
</dbReference>
<dbReference type="NCBIfam" id="NF008453">
    <property type="entry name" value="PRK11308.1"/>
    <property type="match status" value="2"/>
</dbReference>
<dbReference type="CDD" id="cd03257">
    <property type="entry name" value="ABC_NikE_OppD_transporters"/>
    <property type="match status" value="2"/>
</dbReference>
<name>A0A2A7NPN2_9MYCO</name>
<dbReference type="EMBL" id="PDCR01000030">
    <property type="protein sequence ID" value="PEG52559.1"/>
    <property type="molecule type" value="Genomic_DNA"/>
</dbReference>
<dbReference type="AlphaFoldDB" id="A0A2A7NPN2"/>
<evidence type="ECO:0000256" key="1">
    <source>
        <dbReference type="ARBA" id="ARBA00022448"/>
    </source>
</evidence>